<dbReference type="Proteomes" id="UP001054945">
    <property type="component" value="Unassembled WGS sequence"/>
</dbReference>
<sequence length="80" mass="8768">MLPLKCPSHSSSSFPLETGVESSDKQLAVSEEGSSRPEFLIKIQSFSITANEILPSSFSHSSSTDEEDYCNLHLLSDVFD</sequence>
<name>A0AAV4Y7P1_CAEEX</name>
<evidence type="ECO:0000313" key="3">
    <source>
        <dbReference type="Proteomes" id="UP001054945"/>
    </source>
</evidence>
<accession>A0AAV4Y7P1</accession>
<proteinExistence type="predicted"/>
<dbReference type="EMBL" id="BPLR01001373">
    <property type="protein sequence ID" value="GIZ01941.1"/>
    <property type="molecule type" value="Genomic_DNA"/>
</dbReference>
<gene>
    <name evidence="2" type="ORF">CEXT_386541</name>
</gene>
<evidence type="ECO:0000256" key="1">
    <source>
        <dbReference type="SAM" id="MobiDB-lite"/>
    </source>
</evidence>
<keyword evidence="3" id="KW-1185">Reference proteome</keyword>
<dbReference type="AlphaFoldDB" id="A0AAV4Y7P1"/>
<reference evidence="2 3" key="1">
    <citation type="submission" date="2021-06" db="EMBL/GenBank/DDBJ databases">
        <title>Caerostris extrusa draft genome.</title>
        <authorList>
            <person name="Kono N."/>
            <person name="Arakawa K."/>
        </authorList>
    </citation>
    <scope>NUCLEOTIDE SEQUENCE [LARGE SCALE GENOMIC DNA]</scope>
</reference>
<feature type="region of interest" description="Disordered" evidence="1">
    <location>
        <begin position="1"/>
        <end position="34"/>
    </location>
</feature>
<organism evidence="2 3">
    <name type="scientific">Caerostris extrusa</name>
    <name type="common">Bark spider</name>
    <name type="synonym">Caerostris bankana</name>
    <dbReference type="NCBI Taxonomy" id="172846"/>
    <lineage>
        <taxon>Eukaryota</taxon>
        <taxon>Metazoa</taxon>
        <taxon>Ecdysozoa</taxon>
        <taxon>Arthropoda</taxon>
        <taxon>Chelicerata</taxon>
        <taxon>Arachnida</taxon>
        <taxon>Araneae</taxon>
        <taxon>Araneomorphae</taxon>
        <taxon>Entelegynae</taxon>
        <taxon>Araneoidea</taxon>
        <taxon>Araneidae</taxon>
        <taxon>Caerostris</taxon>
    </lineage>
</organism>
<evidence type="ECO:0000313" key="2">
    <source>
        <dbReference type="EMBL" id="GIZ01941.1"/>
    </source>
</evidence>
<protein>
    <submittedName>
        <fullName evidence="2">Uncharacterized protein</fullName>
    </submittedName>
</protein>
<comment type="caution">
    <text evidence="2">The sequence shown here is derived from an EMBL/GenBank/DDBJ whole genome shotgun (WGS) entry which is preliminary data.</text>
</comment>